<reference evidence="3" key="1">
    <citation type="journal article" date="2019" name="Int. J. Syst. Evol. Microbiol.">
        <title>The Global Catalogue of Microorganisms (GCM) 10K type strain sequencing project: providing services to taxonomists for standard genome sequencing and annotation.</title>
        <authorList>
            <consortium name="The Broad Institute Genomics Platform"/>
            <consortium name="The Broad Institute Genome Sequencing Center for Infectious Disease"/>
            <person name="Wu L."/>
            <person name="Ma J."/>
        </authorList>
    </citation>
    <scope>NUCLEOTIDE SEQUENCE [LARGE SCALE GENOMIC DNA]</scope>
    <source>
        <strain evidence="3">JCM 18123</strain>
    </source>
</reference>
<feature type="coiled-coil region" evidence="1">
    <location>
        <begin position="130"/>
        <end position="157"/>
    </location>
</feature>
<dbReference type="SUPFAM" id="SSF46689">
    <property type="entry name" value="Homeodomain-like"/>
    <property type="match status" value="1"/>
</dbReference>
<organism evidence="2 3">
    <name type="scientific">Streptomonospora halophila</name>
    <dbReference type="NCBI Taxonomy" id="427369"/>
    <lineage>
        <taxon>Bacteria</taxon>
        <taxon>Bacillati</taxon>
        <taxon>Actinomycetota</taxon>
        <taxon>Actinomycetes</taxon>
        <taxon>Streptosporangiales</taxon>
        <taxon>Nocardiopsidaceae</taxon>
        <taxon>Streptomonospora</taxon>
    </lineage>
</organism>
<keyword evidence="3" id="KW-1185">Reference proteome</keyword>
<accession>A0ABP9G5X6</accession>
<proteinExistence type="predicted"/>
<evidence type="ECO:0000256" key="1">
    <source>
        <dbReference type="SAM" id="Coils"/>
    </source>
</evidence>
<evidence type="ECO:0000313" key="3">
    <source>
        <dbReference type="Proteomes" id="UP001499993"/>
    </source>
</evidence>
<dbReference type="Proteomes" id="UP001499993">
    <property type="component" value="Unassembled WGS sequence"/>
</dbReference>
<comment type="caution">
    <text evidence="2">The sequence shown here is derived from an EMBL/GenBank/DDBJ whole genome shotgun (WGS) entry which is preliminary data.</text>
</comment>
<gene>
    <name evidence="2" type="ORF">GCM10023224_05260</name>
</gene>
<keyword evidence="1" id="KW-0175">Coiled coil</keyword>
<evidence type="ECO:0000313" key="2">
    <source>
        <dbReference type="EMBL" id="GAA4928871.1"/>
    </source>
</evidence>
<protein>
    <submittedName>
        <fullName evidence="2">Uncharacterized protein</fullName>
    </submittedName>
</protein>
<dbReference type="EMBL" id="BAABIK010000002">
    <property type="protein sequence ID" value="GAA4928871.1"/>
    <property type="molecule type" value="Genomic_DNA"/>
</dbReference>
<dbReference type="InterPro" id="IPR009057">
    <property type="entry name" value="Homeodomain-like_sf"/>
</dbReference>
<sequence length="232" mass="25272">MVDTPELAAEIVAAVNAARDAADGRPDAELERLRRLERSIQGAVWVAPGRMSGQACVGGHRVTARQVAGLVPDVGEEGVAHYYPGVTPYGAAAAVYFCDRYVDRYDRERGEVDPRTEVEAHWGGDPEQIVSAWEQDRAELKAELDRLDTALAEARTEHRDALDSLQRTQAVAEHWRAAAVTWPEPMNTAAHPLNLVLDAARGETDPQMLGMSADDLADGVLAVRRAAREEGQ</sequence>
<name>A0ABP9G5X6_9ACTN</name>